<evidence type="ECO:0000256" key="1">
    <source>
        <dbReference type="ARBA" id="ARBA00022603"/>
    </source>
</evidence>
<keyword evidence="1" id="KW-0489">Methyltransferase</keyword>
<dbReference type="EMBL" id="MSIE01000014">
    <property type="protein sequence ID" value="OLF17779.1"/>
    <property type="molecule type" value="Genomic_DNA"/>
</dbReference>
<dbReference type="AlphaFoldDB" id="A0A1Q8CTT2"/>
<evidence type="ECO:0000313" key="5">
    <source>
        <dbReference type="Proteomes" id="UP000185596"/>
    </source>
</evidence>
<dbReference type="CDD" id="cd02440">
    <property type="entry name" value="AdoMet_MTases"/>
    <property type="match status" value="1"/>
</dbReference>
<comment type="caution">
    <text evidence="4">The sequence shown here is derived from an EMBL/GenBank/DDBJ whole genome shotgun (WGS) entry which is preliminary data.</text>
</comment>
<reference evidence="4 5" key="1">
    <citation type="submission" date="2016-12" db="EMBL/GenBank/DDBJ databases">
        <title>The draft genome sequence of Actinophytocola sp. 11-183.</title>
        <authorList>
            <person name="Wang W."/>
            <person name="Yuan L."/>
        </authorList>
    </citation>
    <scope>NUCLEOTIDE SEQUENCE [LARGE SCALE GENOMIC DNA]</scope>
    <source>
        <strain evidence="4 5">11-183</strain>
    </source>
</reference>
<evidence type="ECO:0000259" key="3">
    <source>
        <dbReference type="Pfam" id="PF13649"/>
    </source>
</evidence>
<dbReference type="OrthoDB" id="1853779at2"/>
<proteinExistence type="predicted"/>
<dbReference type="Gene3D" id="3.40.50.150">
    <property type="entry name" value="Vaccinia Virus protein VP39"/>
    <property type="match status" value="1"/>
</dbReference>
<dbReference type="Pfam" id="PF13649">
    <property type="entry name" value="Methyltransf_25"/>
    <property type="match status" value="1"/>
</dbReference>
<dbReference type="Proteomes" id="UP000185596">
    <property type="component" value="Unassembled WGS sequence"/>
</dbReference>
<protein>
    <recommendedName>
        <fullName evidence="3">Methyltransferase domain-containing protein</fullName>
    </recommendedName>
</protein>
<dbReference type="SUPFAM" id="SSF53335">
    <property type="entry name" value="S-adenosyl-L-methionine-dependent methyltransferases"/>
    <property type="match status" value="1"/>
</dbReference>
<dbReference type="PANTHER" id="PTHR43861:SF1">
    <property type="entry name" value="TRANS-ACONITATE 2-METHYLTRANSFERASE"/>
    <property type="match status" value="1"/>
</dbReference>
<dbReference type="GO" id="GO:0008168">
    <property type="term" value="F:methyltransferase activity"/>
    <property type="evidence" value="ECO:0007669"/>
    <property type="project" value="UniProtKB-KW"/>
</dbReference>
<evidence type="ECO:0000313" key="4">
    <source>
        <dbReference type="EMBL" id="OLF17779.1"/>
    </source>
</evidence>
<accession>A0A1Q8CTT2</accession>
<dbReference type="GO" id="GO:0032259">
    <property type="term" value="P:methylation"/>
    <property type="evidence" value="ECO:0007669"/>
    <property type="project" value="UniProtKB-KW"/>
</dbReference>
<organism evidence="4 5">
    <name type="scientific">Actinophytocola xanthii</name>
    <dbReference type="NCBI Taxonomy" id="1912961"/>
    <lineage>
        <taxon>Bacteria</taxon>
        <taxon>Bacillati</taxon>
        <taxon>Actinomycetota</taxon>
        <taxon>Actinomycetes</taxon>
        <taxon>Pseudonocardiales</taxon>
        <taxon>Pseudonocardiaceae</taxon>
    </lineage>
</organism>
<dbReference type="STRING" id="1912961.BU204_09825"/>
<evidence type="ECO:0000256" key="2">
    <source>
        <dbReference type="ARBA" id="ARBA00022679"/>
    </source>
</evidence>
<sequence>MPDVSFDEVRRDWVRLGEQDPLWAVYVAADKRGGRWEPSAFLATGRAAVADAVAWLSSLGVGPRWGRVLDFGCGAGRLTQALAAHADEVVGVDVSPPMLAAARRLAPPENCRFVLNESSDLSVFEDGRFDLVYSELVLQHLPPAVIETYLREFVRVLAPGGVALLQCTTRPLWTAKGVVWRLVPGPLVRLGQRRLLGYPAPMRMTRFRPSRLARVVRAAGGAVLATATVDDRSTHWRSTRYVIRASSRS</sequence>
<dbReference type="InterPro" id="IPR041698">
    <property type="entry name" value="Methyltransf_25"/>
</dbReference>
<keyword evidence="5" id="KW-1185">Reference proteome</keyword>
<dbReference type="InterPro" id="IPR029063">
    <property type="entry name" value="SAM-dependent_MTases_sf"/>
</dbReference>
<feature type="domain" description="Methyltransferase" evidence="3">
    <location>
        <begin position="68"/>
        <end position="161"/>
    </location>
</feature>
<dbReference type="PANTHER" id="PTHR43861">
    <property type="entry name" value="TRANS-ACONITATE 2-METHYLTRANSFERASE-RELATED"/>
    <property type="match status" value="1"/>
</dbReference>
<name>A0A1Q8CTT2_9PSEU</name>
<keyword evidence="2" id="KW-0808">Transferase</keyword>
<gene>
    <name evidence="4" type="ORF">BU204_09825</name>
</gene>